<evidence type="ECO:0000256" key="7">
    <source>
        <dbReference type="ARBA" id="ARBA00022975"/>
    </source>
</evidence>
<feature type="binding site" evidence="9">
    <location>
        <position position="125"/>
    </location>
    <ligand>
        <name>substrate</name>
    </ligand>
</feature>
<evidence type="ECO:0000256" key="4">
    <source>
        <dbReference type="ARBA" id="ARBA00022490"/>
    </source>
</evidence>
<feature type="binding site" evidence="9">
    <location>
        <position position="125"/>
    </location>
    <ligand>
        <name>FMN</name>
        <dbReference type="ChEBI" id="CHEBI:58210"/>
    </ligand>
</feature>
<feature type="binding site" evidence="9">
    <location>
        <begin position="262"/>
        <end position="263"/>
    </location>
    <ligand>
        <name>FMN</name>
        <dbReference type="ChEBI" id="CHEBI:58210"/>
    </ligand>
</feature>
<dbReference type="UniPathway" id="UPA00070"/>
<feature type="binding site" evidence="9">
    <location>
        <begin position="189"/>
        <end position="190"/>
    </location>
    <ligand>
        <name>substrate</name>
    </ligand>
</feature>
<dbReference type="InterPro" id="IPR013785">
    <property type="entry name" value="Aldolase_TIM"/>
</dbReference>
<reference evidence="11 12" key="1">
    <citation type="submission" date="2019-07" db="EMBL/GenBank/DDBJ databases">
        <title>Whole genome shotgun sequence of Oceanithermus desulfurans NBRC 100063.</title>
        <authorList>
            <person name="Hosoyama A."/>
            <person name="Uohara A."/>
            <person name="Ohji S."/>
            <person name="Ichikawa N."/>
        </authorList>
    </citation>
    <scope>NUCLEOTIDE SEQUENCE [LARGE SCALE GENOMIC DNA]</scope>
    <source>
        <strain evidence="11 12">NBRC 100063</strain>
    </source>
</reference>
<feature type="binding site" evidence="9">
    <location>
        <position position="188"/>
    </location>
    <ligand>
        <name>FMN</name>
        <dbReference type="ChEBI" id="CHEBI:58210"/>
    </ligand>
</feature>
<dbReference type="InterPro" id="IPR001295">
    <property type="entry name" value="Dihydroorotate_DH_CS"/>
</dbReference>
<dbReference type="PANTHER" id="PTHR48109:SF1">
    <property type="entry name" value="DIHYDROOROTATE DEHYDROGENASE (FUMARATE)"/>
    <property type="match status" value="1"/>
</dbReference>
<dbReference type="Proteomes" id="UP000321827">
    <property type="component" value="Unassembled WGS sequence"/>
</dbReference>
<dbReference type="EC" id="1.3.-.-" evidence="9"/>
<evidence type="ECO:0000256" key="3">
    <source>
        <dbReference type="ARBA" id="ARBA00008008"/>
    </source>
</evidence>
<dbReference type="CDD" id="cd04740">
    <property type="entry name" value="DHOD_1B_like"/>
    <property type="match status" value="1"/>
</dbReference>
<proteinExistence type="inferred from homology"/>
<comment type="similarity">
    <text evidence="3 9">Belongs to the dihydroorotate dehydrogenase family. Type 1 subfamily.</text>
</comment>
<dbReference type="InterPro" id="IPR033888">
    <property type="entry name" value="DHOD_1B"/>
</dbReference>
<accession>A0A511RKI7</accession>
<name>A0A511RKI7_9DEIN</name>
<evidence type="ECO:0000313" key="12">
    <source>
        <dbReference type="Proteomes" id="UP000321827"/>
    </source>
</evidence>
<dbReference type="NCBIfam" id="NF005574">
    <property type="entry name" value="PRK07259.1"/>
    <property type="match status" value="1"/>
</dbReference>
<keyword evidence="4 9" id="KW-0963">Cytoplasm</keyword>
<gene>
    <name evidence="9 11" type="primary">pyrD</name>
    <name evidence="11" type="ORF">ODE01S_15970</name>
</gene>
<dbReference type="Gene3D" id="3.20.20.70">
    <property type="entry name" value="Aldolase class I"/>
    <property type="match status" value="1"/>
</dbReference>
<dbReference type="PROSITE" id="PS00912">
    <property type="entry name" value="DHODEHASE_2"/>
    <property type="match status" value="1"/>
</dbReference>
<feature type="binding site" evidence="9">
    <location>
        <begin position="45"/>
        <end position="46"/>
    </location>
    <ligand>
        <name>FMN</name>
        <dbReference type="ChEBI" id="CHEBI:58210"/>
    </ligand>
</feature>
<dbReference type="GO" id="GO:0004152">
    <property type="term" value="F:dihydroorotate dehydrogenase activity"/>
    <property type="evidence" value="ECO:0007669"/>
    <property type="project" value="UniProtKB-UniRule"/>
</dbReference>
<comment type="cofactor">
    <cofactor evidence="9">
        <name>FMN</name>
        <dbReference type="ChEBI" id="CHEBI:58210"/>
    </cofactor>
    <text evidence="9">Binds 1 FMN per subunit.</text>
</comment>
<keyword evidence="5 9" id="KW-0285">Flavoprotein</keyword>
<organism evidence="11 12">
    <name type="scientific">Oceanithermus desulfurans NBRC 100063</name>
    <dbReference type="NCBI Taxonomy" id="1227550"/>
    <lineage>
        <taxon>Bacteria</taxon>
        <taxon>Thermotogati</taxon>
        <taxon>Deinococcota</taxon>
        <taxon>Deinococci</taxon>
        <taxon>Thermales</taxon>
        <taxon>Thermaceae</taxon>
        <taxon>Oceanithermus</taxon>
    </lineage>
</organism>
<dbReference type="RefSeq" id="WP_147147664.1">
    <property type="nucleotide sequence ID" value="NZ_BJXN01000010.1"/>
</dbReference>
<feature type="domain" description="Dihydroorotate dehydrogenase catalytic" evidence="10">
    <location>
        <begin position="4"/>
        <end position="283"/>
    </location>
</feature>
<evidence type="ECO:0000256" key="8">
    <source>
        <dbReference type="ARBA" id="ARBA00023002"/>
    </source>
</evidence>
<evidence type="ECO:0000259" key="10">
    <source>
        <dbReference type="Pfam" id="PF01180"/>
    </source>
</evidence>
<dbReference type="PIRSF" id="PIRSF000164">
    <property type="entry name" value="DHO_oxidase"/>
    <property type="match status" value="1"/>
</dbReference>
<feature type="binding site" evidence="9">
    <location>
        <position position="45"/>
    </location>
    <ligand>
        <name>substrate</name>
    </ligand>
</feature>
<evidence type="ECO:0000256" key="6">
    <source>
        <dbReference type="ARBA" id="ARBA00022643"/>
    </source>
</evidence>
<feature type="binding site" evidence="9">
    <location>
        <position position="163"/>
    </location>
    <ligand>
        <name>FMN</name>
        <dbReference type="ChEBI" id="CHEBI:58210"/>
    </ligand>
</feature>
<dbReference type="OrthoDB" id="9794954at2"/>
<dbReference type="Pfam" id="PF01180">
    <property type="entry name" value="DHO_dh"/>
    <property type="match status" value="1"/>
</dbReference>
<evidence type="ECO:0000256" key="9">
    <source>
        <dbReference type="HAMAP-Rule" id="MF_00224"/>
    </source>
</evidence>
<dbReference type="InterPro" id="IPR049622">
    <property type="entry name" value="Dihydroorotate_DH_I"/>
</dbReference>
<dbReference type="GO" id="GO:0044205">
    <property type="term" value="P:'de novo' UMP biosynthetic process"/>
    <property type="evidence" value="ECO:0007669"/>
    <property type="project" value="UniProtKB-UniRule"/>
</dbReference>
<keyword evidence="6 9" id="KW-0288">FMN</keyword>
<comment type="catalytic activity">
    <reaction evidence="9">
        <text>(S)-dihydroorotate + A = orotate + AH2</text>
        <dbReference type="Rhea" id="RHEA:18073"/>
        <dbReference type="ChEBI" id="CHEBI:13193"/>
        <dbReference type="ChEBI" id="CHEBI:17499"/>
        <dbReference type="ChEBI" id="CHEBI:30839"/>
        <dbReference type="ChEBI" id="CHEBI:30864"/>
    </reaction>
</comment>
<protein>
    <recommendedName>
        <fullName evidence="9">Dihydroorotate dehydrogenase</fullName>
        <shortName evidence="9">DHOD</shortName>
        <shortName evidence="9">DHODase</shortName>
        <shortName evidence="9">DHOdehase</shortName>
        <ecNumber evidence="9">1.3.-.-</ecNumber>
    </recommendedName>
</protein>
<evidence type="ECO:0000256" key="2">
    <source>
        <dbReference type="ARBA" id="ARBA00004725"/>
    </source>
</evidence>
<feature type="binding site" evidence="9">
    <location>
        <position position="214"/>
    </location>
    <ligand>
        <name>FMN</name>
        <dbReference type="ChEBI" id="CHEBI:58210"/>
    </ligand>
</feature>
<comment type="subcellular location">
    <subcellularLocation>
        <location evidence="1 9">Cytoplasm</location>
    </subcellularLocation>
</comment>
<dbReference type="GO" id="GO:0005737">
    <property type="term" value="C:cytoplasm"/>
    <property type="evidence" value="ECO:0007669"/>
    <property type="project" value="UniProtKB-SubCell"/>
</dbReference>
<evidence type="ECO:0000256" key="5">
    <source>
        <dbReference type="ARBA" id="ARBA00022630"/>
    </source>
</evidence>
<feature type="binding site" evidence="9">
    <location>
        <position position="21"/>
    </location>
    <ligand>
        <name>FMN</name>
        <dbReference type="ChEBI" id="CHEBI:58210"/>
    </ligand>
</feature>
<dbReference type="InterPro" id="IPR050074">
    <property type="entry name" value="DHO_dehydrogenase"/>
</dbReference>
<feature type="binding site" evidence="9">
    <location>
        <begin position="69"/>
        <end position="73"/>
    </location>
    <ligand>
        <name>substrate</name>
    </ligand>
</feature>
<sequence length="301" mass="32021">MNRLEVEFLGVRFPNPVVTASGTFNFGREYAHLYPLGRLGAVTTKGTSPRPIAGAPTPRITETPMGMLNAIGLENKGVDAYVADELPWLKAQGARVIVNVFGDAAADFAHVARKVSPFADLIEVNLSCPNVHGGRLPFAHDPAAAAEVVRRVKDATDRPVIAKLSPGAPLLPVAEALEAAGVDGFSLINTLLGMRMDLERKRPVLGNRQGGLSGPAVRPVAVRLVYELYRHTDRPILGMGGIASAEDALEFALAGARLVAVGTATFADPYAPVKVIEGLERLLEARGERWSDWVGAAHTPD</sequence>
<evidence type="ECO:0000313" key="11">
    <source>
        <dbReference type="EMBL" id="GEM90163.1"/>
    </source>
</evidence>
<keyword evidence="8 9" id="KW-0560">Oxidoreductase</keyword>
<dbReference type="AlphaFoldDB" id="A0A511RKI7"/>
<feature type="binding site" evidence="9">
    <location>
        <begin position="240"/>
        <end position="241"/>
    </location>
    <ligand>
        <name>FMN</name>
        <dbReference type="ChEBI" id="CHEBI:58210"/>
    </ligand>
</feature>
<dbReference type="EMBL" id="BJXN01000010">
    <property type="protein sequence ID" value="GEM90163.1"/>
    <property type="molecule type" value="Genomic_DNA"/>
</dbReference>
<dbReference type="PANTHER" id="PTHR48109">
    <property type="entry name" value="DIHYDROOROTATE DEHYDROGENASE (QUINONE), MITOCHONDRIAL-RELATED"/>
    <property type="match status" value="1"/>
</dbReference>
<dbReference type="InterPro" id="IPR005720">
    <property type="entry name" value="Dihydroorotate_DH_cat"/>
</dbReference>
<comment type="function">
    <text evidence="9">Catalyzes the conversion of dihydroorotate to orotate.</text>
</comment>
<dbReference type="InterPro" id="IPR012135">
    <property type="entry name" value="Dihydroorotate_DH_1_2"/>
</dbReference>
<dbReference type="InterPro" id="IPR024920">
    <property type="entry name" value="Dihydroorotate_DH_1"/>
</dbReference>
<dbReference type="SUPFAM" id="SSF51395">
    <property type="entry name" value="FMN-linked oxidoreductases"/>
    <property type="match status" value="1"/>
</dbReference>
<evidence type="ECO:0000256" key="1">
    <source>
        <dbReference type="ARBA" id="ARBA00004496"/>
    </source>
</evidence>
<comment type="caution">
    <text evidence="11">The sequence shown here is derived from an EMBL/GenBank/DDBJ whole genome shotgun (WGS) entry which is preliminary data.</text>
</comment>
<feature type="binding site" evidence="9">
    <location>
        <position position="99"/>
    </location>
    <ligand>
        <name>FMN</name>
        <dbReference type="ChEBI" id="CHEBI:58210"/>
    </ligand>
</feature>
<comment type="pathway">
    <text evidence="2 9">Pyrimidine metabolism; UMP biosynthesis via de novo pathway.</text>
</comment>
<dbReference type="NCBIfam" id="TIGR01037">
    <property type="entry name" value="pyrD_sub1_fam"/>
    <property type="match status" value="1"/>
</dbReference>
<dbReference type="HAMAP" id="MF_00224">
    <property type="entry name" value="DHO_dh_type1"/>
    <property type="match status" value="1"/>
</dbReference>
<feature type="active site" description="Nucleophile" evidence="9">
    <location>
        <position position="128"/>
    </location>
</feature>
<dbReference type="GO" id="GO:0006207">
    <property type="term" value="P:'de novo' pyrimidine nucleobase biosynthetic process"/>
    <property type="evidence" value="ECO:0007669"/>
    <property type="project" value="InterPro"/>
</dbReference>
<keyword evidence="7 9" id="KW-0665">Pyrimidine biosynthesis</keyword>